<dbReference type="AlphaFoldDB" id="A0A291PBU4"/>
<organism evidence="2 3">
    <name type="scientific">Halomonas beimenensis</name>
    <dbReference type="NCBI Taxonomy" id="475662"/>
    <lineage>
        <taxon>Bacteria</taxon>
        <taxon>Pseudomonadati</taxon>
        <taxon>Pseudomonadota</taxon>
        <taxon>Gammaproteobacteria</taxon>
        <taxon>Oceanospirillales</taxon>
        <taxon>Halomonadaceae</taxon>
        <taxon>Halomonas</taxon>
    </lineage>
</organism>
<keyword evidence="3" id="KW-1185">Reference proteome</keyword>
<evidence type="ECO:0000256" key="1">
    <source>
        <dbReference type="SAM" id="MobiDB-lite"/>
    </source>
</evidence>
<feature type="region of interest" description="Disordered" evidence="1">
    <location>
        <begin position="166"/>
        <end position="194"/>
    </location>
</feature>
<evidence type="ECO:0000313" key="2">
    <source>
        <dbReference type="EMBL" id="ATJ84319.1"/>
    </source>
</evidence>
<feature type="compositionally biased region" description="Acidic residues" evidence="1">
    <location>
        <begin position="183"/>
        <end position="193"/>
    </location>
</feature>
<proteinExistence type="predicted"/>
<dbReference type="EMBL" id="CP021435">
    <property type="protein sequence ID" value="ATJ84319.1"/>
    <property type="molecule type" value="Genomic_DNA"/>
</dbReference>
<name>A0A291PBU4_9GAMM</name>
<dbReference type="OrthoDB" id="6174658at2"/>
<accession>A0A291PBU4</accession>
<evidence type="ECO:0000313" key="3">
    <source>
        <dbReference type="Proteomes" id="UP000219993"/>
    </source>
</evidence>
<reference evidence="2 3" key="1">
    <citation type="journal article" date="2017" name="Sci. Rep.">
        <title>Revealing the Saline Adaptation Strategies of the Halophilic Bacterium Halomonas beimenensis through High-throughput Omics and Transposon Mutagenesis Approaches.</title>
        <authorList>
            <person name="Chen Y.H."/>
            <person name="Lin S.S."/>
            <person name="Shyu Y.T."/>
        </authorList>
    </citation>
    <scope>NUCLEOTIDE SEQUENCE [LARGE SCALE GENOMIC DNA]</scope>
    <source>
        <strain evidence="2 3">NTU-111</strain>
    </source>
</reference>
<evidence type="ECO:0008006" key="4">
    <source>
        <dbReference type="Google" id="ProtNLM"/>
    </source>
</evidence>
<sequence length="403" mass="41542">MKIKQQGMALTVSLVLLVGALVVAVGGLQTAQLEEASTGNNRASANALMAAEYGASEQLAALKSSGQGPSDFSDCTGSPSYGGLQSVSNTQDATAGFRVETCRSGVDAIRITVQGEAGQIVRTIQIGYTQADSTFLGLSTINFPGHINSFDAPNSNSFIVEGAVDESVSGGQRPAISTHSPDDDPSDPSDSDYDTVVNAIEGAGREDNYNGGISTEVSESLLTDPAAFSQFVADIKSYANDPGNSNGQVISEIDTTGNDKTNLDNMITVVEGDLTLSGNASGSGILIVEGDYGTSGTPQFDGLIIVQGDTFGISGGGHGGMNGALIMAPMPLVTTTDEQGNTQTNYSDADVVTNGGGNAAYSYDADALTAAFNLLPTSLQQEWMSNNVSTYAETEVTSWQELL</sequence>
<gene>
    <name evidence="2" type="ORF">BEI_3332</name>
</gene>
<dbReference type="RefSeq" id="WP_153045806.1">
    <property type="nucleotide sequence ID" value="NZ_BAAADT010000043.1"/>
</dbReference>
<dbReference type="Proteomes" id="UP000219993">
    <property type="component" value="Chromosome"/>
</dbReference>
<dbReference type="KEGG" id="hbe:BEI_3332"/>
<protein>
    <recommendedName>
        <fullName evidence="4">Type 4 fimbrial biogenesis protein PilX N-terminal domain-containing protein</fullName>
    </recommendedName>
</protein>